<feature type="signal peptide" evidence="1">
    <location>
        <begin position="1"/>
        <end position="18"/>
    </location>
</feature>
<comment type="caution">
    <text evidence="2">The sequence shown here is derived from an EMBL/GenBank/DDBJ whole genome shotgun (WGS) entry which is preliminary data.</text>
</comment>
<sequence length="116" mass="12624">MKILFAFLLISFCNFASATAFTLGTGGYWKQICSGVHDELDSKSAIASCTMLLLGYQVGASEQAKLLSKPATLCRSLDPNSLPEEFVDFVNSDELFEKMDVLDVLLRFAKGGRCGV</sequence>
<evidence type="ECO:0000313" key="2">
    <source>
        <dbReference type="EMBL" id="GAA0857619.1"/>
    </source>
</evidence>
<evidence type="ECO:0008006" key="4">
    <source>
        <dbReference type="Google" id="ProtNLM"/>
    </source>
</evidence>
<evidence type="ECO:0000256" key="1">
    <source>
        <dbReference type="SAM" id="SignalP"/>
    </source>
</evidence>
<dbReference type="Proteomes" id="UP001500359">
    <property type="component" value="Unassembled WGS sequence"/>
</dbReference>
<dbReference type="EMBL" id="BAAAFD010000006">
    <property type="protein sequence ID" value="GAA0857619.1"/>
    <property type="molecule type" value="Genomic_DNA"/>
</dbReference>
<organism evidence="2 3">
    <name type="scientific">Aliiglaciecola litoralis</name>
    <dbReference type="NCBI Taxonomy" id="582857"/>
    <lineage>
        <taxon>Bacteria</taxon>
        <taxon>Pseudomonadati</taxon>
        <taxon>Pseudomonadota</taxon>
        <taxon>Gammaproteobacteria</taxon>
        <taxon>Alteromonadales</taxon>
        <taxon>Alteromonadaceae</taxon>
        <taxon>Aliiglaciecola</taxon>
    </lineage>
</organism>
<dbReference type="RefSeq" id="WP_343860304.1">
    <property type="nucleotide sequence ID" value="NZ_BAAAFD010000006.1"/>
</dbReference>
<proteinExistence type="predicted"/>
<evidence type="ECO:0000313" key="3">
    <source>
        <dbReference type="Proteomes" id="UP001500359"/>
    </source>
</evidence>
<name>A0ABN1LMG4_9ALTE</name>
<reference evidence="2 3" key="1">
    <citation type="journal article" date="2019" name="Int. J. Syst. Evol. Microbiol.">
        <title>The Global Catalogue of Microorganisms (GCM) 10K type strain sequencing project: providing services to taxonomists for standard genome sequencing and annotation.</title>
        <authorList>
            <consortium name="The Broad Institute Genomics Platform"/>
            <consortium name="The Broad Institute Genome Sequencing Center for Infectious Disease"/>
            <person name="Wu L."/>
            <person name="Ma J."/>
        </authorList>
    </citation>
    <scope>NUCLEOTIDE SEQUENCE [LARGE SCALE GENOMIC DNA]</scope>
    <source>
        <strain evidence="2 3">JCM 15896</strain>
    </source>
</reference>
<accession>A0ABN1LMG4</accession>
<protein>
    <recommendedName>
        <fullName evidence="4">Rap1a immunity protein domain-containing protein</fullName>
    </recommendedName>
</protein>
<keyword evidence="3" id="KW-1185">Reference proteome</keyword>
<keyword evidence="1" id="KW-0732">Signal</keyword>
<gene>
    <name evidence="2" type="ORF">GCM10009114_24120</name>
</gene>
<feature type="chain" id="PRO_5047473789" description="Rap1a immunity protein domain-containing protein" evidence="1">
    <location>
        <begin position="19"/>
        <end position="116"/>
    </location>
</feature>